<name>A0A8T0EGD2_ARGBR</name>
<dbReference type="SUPFAM" id="SSF57667">
    <property type="entry name" value="beta-beta-alpha zinc fingers"/>
    <property type="match status" value="2"/>
</dbReference>
<comment type="caution">
    <text evidence="1">The sequence shown here is derived from an EMBL/GenBank/DDBJ whole genome shotgun (WGS) entry which is preliminary data.</text>
</comment>
<accession>A0A8T0EGD2</accession>
<organism evidence="1 2">
    <name type="scientific">Argiope bruennichi</name>
    <name type="common">Wasp spider</name>
    <name type="synonym">Aranea bruennichi</name>
    <dbReference type="NCBI Taxonomy" id="94029"/>
    <lineage>
        <taxon>Eukaryota</taxon>
        <taxon>Metazoa</taxon>
        <taxon>Ecdysozoa</taxon>
        <taxon>Arthropoda</taxon>
        <taxon>Chelicerata</taxon>
        <taxon>Arachnida</taxon>
        <taxon>Araneae</taxon>
        <taxon>Araneomorphae</taxon>
        <taxon>Entelegynae</taxon>
        <taxon>Araneoidea</taxon>
        <taxon>Araneidae</taxon>
        <taxon>Argiope</taxon>
    </lineage>
</organism>
<reference evidence="1" key="2">
    <citation type="submission" date="2020-06" db="EMBL/GenBank/DDBJ databases">
        <authorList>
            <person name="Sheffer M."/>
        </authorList>
    </citation>
    <scope>NUCLEOTIDE SEQUENCE</scope>
</reference>
<dbReference type="Proteomes" id="UP000807504">
    <property type="component" value="Unassembled WGS sequence"/>
</dbReference>
<evidence type="ECO:0000313" key="1">
    <source>
        <dbReference type="EMBL" id="KAF8771663.1"/>
    </source>
</evidence>
<keyword evidence="2" id="KW-1185">Reference proteome</keyword>
<reference evidence="1" key="1">
    <citation type="journal article" date="2020" name="bioRxiv">
        <title>Chromosome-level reference genome of the European wasp spider Argiope bruennichi: a resource for studies on range expansion and evolutionary adaptation.</title>
        <authorList>
            <person name="Sheffer M.M."/>
            <person name="Hoppe A."/>
            <person name="Krehenwinkel H."/>
            <person name="Uhl G."/>
            <person name="Kuss A.W."/>
            <person name="Jensen L."/>
            <person name="Jensen C."/>
            <person name="Gillespie R.G."/>
            <person name="Hoff K.J."/>
            <person name="Prost S."/>
        </authorList>
    </citation>
    <scope>NUCLEOTIDE SEQUENCE</scope>
</reference>
<dbReference type="InterPro" id="IPR036236">
    <property type="entry name" value="Znf_C2H2_sf"/>
</dbReference>
<dbReference type="AlphaFoldDB" id="A0A8T0EGD2"/>
<sequence>MTPATKKHFICNTLGMEFSEKKALSQHFRTDAKEKLHTCSICYREFSHTEEKGYSCDICSERFSRESDFDERFCSETNEKRISGSLEVKPMSKRKLEKTVRDKVTATLDE</sequence>
<proteinExistence type="predicted"/>
<gene>
    <name evidence="1" type="ORF">HNY73_019045</name>
</gene>
<dbReference type="Gene3D" id="3.30.160.60">
    <property type="entry name" value="Classic Zinc Finger"/>
    <property type="match status" value="2"/>
</dbReference>
<evidence type="ECO:0000313" key="2">
    <source>
        <dbReference type="Proteomes" id="UP000807504"/>
    </source>
</evidence>
<protein>
    <submittedName>
        <fullName evidence="1">Zinc finger protein 771 like protein</fullName>
    </submittedName>
</protein>
<dbReference type="EMBL" id="JABXBU010002228">
    <property type="protein sequence ID" value="KAF8771663.1"/>
    <property type="molecule type" value="Genomic_DNA"/>
</dbReference>